<protein>
    <submittedName>
        <fullName evidence="1">Uncharacterized protein</fullName>
    </submittedName>
</protein>
<name>A0A318VAP6_9GAMM</name>
<accession>A0A318VAP6</accession>
<dbReference type="Pfam" id="PF22098">
    <property type="entry name" value="DUF6942"/>
    <property type="match status" value="1"/>
</dbReference>
<proteinExistence type="predicted"/>
<gene>
    <name evidence="1" type="ORF">DFP75_101840</name>
</gene>
<evidence type="ECO:0000313" key="2">
    <source>
        <dbReference type="Proteomes" id="UP000247551"/>
    </source>
</evidence>
<dbReference type="RefSeq" id="WP_110572502.1">
    <property type="nucleotide sequence ID" value="NZ_QKLW01000001.1"/>
</dbReference>
<dbReference type="InterPro" id="IPR054222">
    <property type="entry name" value="DUF6942"/>
</dbReference>
<dbReference type="EMBL" id="QKLW01000001">
    <property type="protein sequence ID" value="PYF84801.1"/>
    <property type="molecule type" value="Genomic_DNA"/>
</dbReference>
<evidence type="ECO:0000313" key="1">
    <source>
        <dbReference type="EMBL" id="PYF84801.1"/>
    </source>
</evidence>
<reference evidence="1 2" key="1">
    <citation type="submission" date="2018-06" db="EMBL/GenBank/DDBJ databases">
        <title>Genomic Encyclopedia of Type Strains, Phase III (KMG-III): the genomes of soil and plant-associated and newly described type strains.</title>
        <authorList>
            <person name="Whitman W."/>
        </authorList>
    </citation>
    <scope>NUCLEOTIDE SEQUENCE [LARGE SCALE GENOMIC DNA]</scope>
    <source>
        <strain evidence="1 2">CECT 7730</strain>
    </source>
</reference>
<dbReference type="AlphaFoldDB" id="A0A318VAP6"/>
<organism evidence="1 2">
    <name type="scientific">Marinomonas alcarazii</name>
    <dbReference type="NCBI Taxonomy" id="491949"/>
    <lineage>
        <taxon>Bacteria</taxon>
        <taxon>Pseudomonadati</taxon>
        <taxon>Pseudomonadota</taxon>
        <taxon>Gammaproteobacteria</taxon>
        <taxon>Oceanospirillales</taxon>
        <taxon>Oceanospirillaceae</taxon>
        <taxon>Marinomonas</taxon>
    </lineage>
</organism>
<dbReference type="Proteomes" id="UP000247551">
    <property type="component" value="Unassembled WGS sequence"/>
</dbReference>
<sequence>MNELWLGASAESADYIFLLPNRPEFPPHLLKKDYPHVDVTTLIAINGNHWRKIFTIMAKLAAPELSTWRTFRDNDLLTRVGIAFSAHQIQNVNGVVFIVGKTFEDACPISEQARLIGEKQHARVDLPYVWCPYLDYRQFPNSLIDALREYILEKK</sequence>
<comment type="caution">
    <text evidence="1">The sequence shown here is derived from an EMBL/GenBank/DDBJ whole genome shotgun (WGS) entry which is preliminary data.</text>
</comment>
<keyword evidence="2" id="KW-1185">Reference proteome</keyword>